<dbReference type="GO" id="GO:0070176">
    <property type="term" value="C:DRM complex"/>
    <property type="evidence" value="ECO:0007669"/>
    <property type="project" value="InterPro"/>
</dbReference>
<reference evidence="2 4" key="2">
    <citation type="journal article" date="2013" name="Nature">
        <title>Insights into bilaterian evolution from three spiralian genomes.</title>
        <authorList>
            <person name="Simakov O."/>
            <person name="Marletaz F."/>
            <person name="Cho S.J."/>
            <person name="Edsinger-Gonzales E."/>
            <person name="Havlak P."/>
            <person name="Hellsten U."/>
            <person name="Kuo D.H."/>
            <person name="Larsson T."/>
            <person name="Lv J."/>
            <person name="Arendt D."/>
            <person name="Savage R."/>
            <person name="Osoegawa K."/>
            <person name="de Jong P."/>
            <person name="Grimwood J."/>
            <person name="Chapman J.A."/>
            <person name="Shapiro H."/>
            <person name="Aerts A."/>
            <person name="Otillar R.P."/>
            <person name="Terry A.Y."/>
            <person name="Boore J.L."/>
            <person name="Grigoriev I.V."/>
            <person name="Lindberg D.R."/>
            <person name="Seaver E.C."/>
            <person name="Weisblat D.A."/>
            <person name="Putnam N.H."/>
            <person name="Rokhsar D.S."/>
        </authorList>
    </citation>
    <scope>NUCLEOTIDE SEQUENCE</scope>
</reference>
<gene>
    <name evidence="3" type="primary">20213525</name>
    <name evidence="2" type="ORF">HELRODRAFT_63585</name>
</gene>
<accession>T1FXH7</accession>
<dbReference type="InterPro" id="IPR018737">
    <property type="entry name" value="DREAM_LIN52"/>
</dbReference>
<dbReference type="GeneID" id="20213525"/>
<dbReference type="HOGENOM" id="CLU_143062_1_0_1"/>
<dbReference type="AlphaFoldDB" id="T1FXH7"/>
<dbReference type="CTD" id="20213525"/>
<evidence type="ECO:0000256" key="1">
    <source>
        <dbReference type="ARBA" id="ARBA00005456"/>
    </source>
</evidence>
<dbReference type="EnsemblMetazoa" id="HelroT63585">
    <property type="protein sequence ID" value="HelroP63585"/>
    <property type="gene ID" value="HelroG63585"/>
</dbReference>
<dbReference type="EMBL" id="AMQM01000166">
    <property type="status" value="NOT_ANNOTATED_CDS"/>
    <property type="molecule type" value="Genomic_DNA"/>
</dbReference>
<proteinExistence type="inferred from homology"/>
<reference evidence="3" key="3">
    <citation type="submission" date="2015-06" db="UniProtKB">
        <authorList>
            <consortium name="EnsemblMetazoa"/>
        </authorList>
    </citation>
    <scope>IDENTIFICATION</scope>
</reference>
<organism evidence="3 4">
    <name type="scientific">Helobdella robusta</name>
    <name type="common">Californian leech</name>
    <dbReference type="NCBI Taxonomy" id="6412"/>
    <lineage>
        <taxon>Eukaryota</taxon>
        <taxon>Metazoa</taxon>
        <taxon>Spiralia</taxon>
        <taxon>Lophotrochozoa</taxon>
        <taxon>Annelida</taxon>
        <taxon>Clitellata</taxon>
        <taxon>Hirudinea</taxon>
        <taxon>Rhynchobdellida</taxon>
        <taxon>Glossiphoniidae</taxon>
        <taxon>Helobdella</taxon>
    </lineage>
</organism>
<name>T1FXH7_HELRO</name>
<protein>
    <recommendedName>
        <fullName evidence="5">Protein lin-52 homolog</fullName>
    </recommendedName>
</protein>
<dbReference type="KEGG" id="hro:HELRODRAFT_63585"/>
<evidence type="ECO:0000313" key="2">
    <source>
        <dbReference type="EMBL" id="ESO12428.1"/>
    </source>
</evidence>
<evidence type="ECO:0000313" key="3">
    <source>
        <dbReference type="EnsemblMetazoa" id="HelroP63585"/>
    </source>
</evidence>
<dbReference type="OMA" id="NVQNTAY"/>
<sequence>DLDQSLMSFERMDRTSPDLWPEQIPGVSDYSDLLVSITPEPSPPKWLDEVEKVDHDMLQEFSSLTTSQLIEKVKDLHQLAFQLGLDEAHEMVRGKFLNILARTQKKI</sequence>
<dbReference type="STRING" id="6412.T1FXH7"/>
<dbReference type="PANTHER" id="PTHR31489">
    <property type="entry name" value="LIN52 FAMILY MEMBER"/>
    <property type="match status" value="1"/>
</dbReference>
<dbReference type="eggNOG" id="KOG4402">
    <property type="taxonomic scope" value="Eukaryota"/>
</dbReference>
<dbReference type="InParanoid" id="T1FXH7"/>
<dbReference type="PANTHER" id="PTHR31489:SF2">
    <property type="entry name" value="PROTEIN LIN-52 HOMOLOG"/>
    <property type="match status" value="1"/>
</dbReference>
<evidence type="ECO:0000313" key="4">
    <source>
        <dbReference type="Proteomes" id="UP000015101"/>
    </source>
</evidence>
<dbReference type="FunCoup" id="T1FXH7">
    <property type="interactions" value="375"/>
</dbReference>
<dbReference type="RefSeq" id="XP_009009148.1">
    <property type="nucleotide sequence ID" value="XM_009010900.1"/>
</dbReference>
<dbReference type="GO" id="GO:0006355">
    <property type="term" value="P:regulation of DNA-templated transcription"/>
    <property type="evidence" value="ECO:0007669"/>
    <property type="project" value="InterPro"/>
</dbReference>
<comment type="similarity">
    <text evidence="1">Belongs to the lin-52 family.</text>
</comment>
<dbReference type="Proteomes" id="UP000015101">
    <property type="component" value="Unassembled WGS sequence"/>
</dbReference>
<dbReference type="OrthoDB" id="5834362at2759"/>
<evidence type="ECO:0008006" key="5">
    <source>
        <dbReference type="Google" id="ProtNLM"/>
    </source>
</evidence>
<dbReference type="EMBL" id="KB095811">
    <property type="protein sequence ID" value="ESO12428.1"/>
    <property type="molecule type" value="Genomic_DNA"/>
</dbReference>
<keyword evidence="4" id="KW-1185">Reference proteome</keyword>
<reference evidence="4" key="1">
    <citation type="submission" date="2012-12" db="EMBL/GenBank/DDBJ databases">
        <authorList>
            <person name="Hellsten U."/>
            <person name="Grimwood J."/>
            <person name="Chapman J.A."/>
            <person name="Shapiro H."/>
            <person name="Aerts A."/>
            <person name="Otillar R.P."/>
            <person name="Terry A.Y."/>
            <person name="Boore J.L."/>
            <person name="Simakov O."/>
            <person name="Marletaz F."/>
            <person name="Cho S.-J."/>
            <person name="Edsinger-Gonzales E."/>
            <person name="Havlak P."/>
            <person name="Kuo D.-H."/>
            <person name="Larsson T."/>
            <person name="Lv J."/>
            <person name="Arendt D."/>
            <person name="Savage R."/>
            <person name="Osoegawa K."/>
            <person name="de Jong P."/>
            <person name="Lindberg D.R."/>
            <person name="Seaver E.C."/>
            <person name="Weisblat D.A."/>
            <person name="Putnam N.H."/>
            <person name="Grigoriev I.V."/>
            <person name="Rokhsar D.S."/>
        </authorList>
    </citation>
    <scope>NUCLEOTIDE SEQUENCE</scope>
</reference>
<dbReference type="Pfam" id="PF10044">
    <property type="entry name" value="LIN52"/>
    <property type="match status" value="1"/>
</dbReference>